<keyword evidence="3" id="KW-0597">Phosphoprotein</keyword>
<comment type="caution">
    <text evidence="8">The sequence shown here is derived from an EMBL/GenBank/DDBJ whole genome shotgun (WGS) entry which is preliminary data.</text>
</comment>
<dbReference type="SMART" id="SM00388">
    <property type="entry name" value="HisKA"/>
    <property type="match status" value="1"/>
</dbReference>
<dbReference type="InterPro" id="IPR036097">
    <property type="entry name" value="HisK_dim/P_sf"/>
</dbReference>
<dbReference type="PANTHER" id="PTHR43547">
    <property type="entry name" value="TWO-COMPONENT HISTIDINE KINASE"/>
    <property type="match status" value="1"/>
</dbReference>
<feature type="domain" description="Histidine kinase" evidence="6">
    <location>
        <begin position="136"/>
        <end position="357"/>
    </location>
</feature>
<dbReference type="CDD" id="cd00082">
    <property type="entry name" value="HisKA"/>
    <property type="match status" value="1"/>
</dbReference>
<dbReference type="InterPro" id="IPR004358">
    <property type="entry name" value="Sig_transdc_His_kin-like_C"/>
</dbReference>
<dbReference type="Pfam" id="PF00512">
    <property type="entry name" value="HisKA"/>
    <property type="match status" value="1"/>
</dbReference>
<dbReference type="SUPFAM" id="SSF55785">
    <property type="entry name" value="PYP-like sensor domain (PAS domain)"/>
    <property type="match status" value="1"/>
</dbReference>
<dbReference type="Proteomes" id="UP000231333">
    <property type="component" value="Unassembled WGS sequence"/>
</dbReference>
<dbReference type="PROSITE" id="PS50112">
    <property type="entry name" value="PAS"/>
    <property type="match status" value="1"/>
</dbReference>
<dbReference type="InterPro" id="IPR035965">
    <property type="entry name" value="PAS-like_dom_sf"/>
</dbReference>
<dbReference type="PROSITE" id="PS50109">
    <property type="entry name" value="HIS_KIN"/>
    <property type="match status" value="1"/>
</dbReference>
<keyword evidence="4" id="KW-0808">Transferase</keyword>
<dbReference type="SUPFAM" id="SSF47384">
    <property type="entry name" value="Homodimeric domain of signal transducing histidine kinase"/>
    <property type="match status" value="1"/>
</dbReference>
<accession>A0A2H0QUG4</accession>
<dbReference type="GO" id="GO:0000155">
    <property type="term" value="F:phosphorelay sensor kinase activity"/>
    <property type="evidence" value="ECO:0007669"/>
    <property type="project" value="InterPro"/>
</dbReference>
<name>A0A2H0QUG4_9BACT</name>
<dbReference type="EC" id="2.7.13.3" evidence="2"/>
<sequence>MYIHFIFYFCMAHIYNRSFLDNLPGAIIVSDSDTKVLYSNKAVEDILKMPRNELRHMRLADRVYPADRKKVQRYAEMLQYARHMVTQRRFKDGEGKYVVIERNTQLLEDGNQLSICRLIDIDSIRAYEDRDSFAAMAGHELRNPLAGTQLNLDLLATQIKNSKNKDKKSALYMKTLIRNVQYYVDLQGRMINNLLSFSQLRKKKVVLQKEMIDMRVFLSKVVRQVRITTQRTCSLTLLKNAPKFVYADKDRLYQVCMNLLANAVKFSDLPSPIRVIVDRKRGMCRIGIVDKGIGIEKNYVRRIFKDFYQVQQKQVSGLGIGLYITNEIVRLHGGSLQVESEGLNRGSTFTVHLPLKG</sequence>
<keyword evidence="5" id="KW-0418">Kinase</keyword>
<feature type="domain" description="PAS" evidence="7">
    <location>
        <begin position="17"/>
        <end position="73"/>
    </location>
</feature>
<protein>
    <recommendedName>
        <fullName evidence="2">histidine kinase</fullName>
        <ecNumber evidence="2">2.7.13.3</ecNumber>
    </recommendedName>
</protein>
<evidence type="ECO:0000256" key="2">
    <source>
        <dbReference type="ARBA" id="ARBA00012438"/>
    </source>
</evidence>
<evidence type="ECO:0000259" key="7">
    <source>
        <dbReference type="PROSITE" id="PS50112"/>
    </source>
</evidence>
<dbReference type="GO" id="GO:0006355">
    <property type="term" value="P:regulation of DNA-templated transcription"/>
    <property type="evidence" value="ECO:0007669"/>
    <property type="project" value="InterPro"/>
</dbReference>
<evidence type="ECO:0000313" key="9">
    <source>
        <dbReference type="Proteomes" id="UP000231333"/>
    </source>
</evidence>
<evidence type="ECO:0000256" key="5">
    <source>
        <dbReference type="ARBA" id="ARBA00022777"/>
    </source>
</evidence>
<dbReference type="FunFam" id="3.30.565.10:FF:000006">
    <property type="entry name" value="Sensor histidine kinase WalK"/>
    <property type="match status" value="1"/>
</dbReference>
<dbReference type="Gene3D" id="3.30.450.20">
    <property type="entry name" value="PAS domain"/>
    <property type="match status" value="1"/>
</dbReference>
<gene>
    <name evidence="8" type="ORF">COV34_02420</name>
</gene>
<dbReference type="PANTHER" id="PTHR43547:SF2">
    <property type="entry name" value="HYBRID SIGNAL TRANSDUCTION HISTIDINE KINASE C"/>
    <property type="match status" value="1"/>
</dbReference>
<dbReference type="Pfam" id="PF00989">
    <property type="entry name" value="PAS"/>
    <property type="match status" value="1"/>
</dbReference>
<dbReference type="EMBL" id="PCXL01000013">
    <property type="protein sequence ID" value="PIR37920.1"/>
    <property type="molecule type" value="Genomic_DNA"/>
</dbReference>
<organism evidence="8 9">
    <name type="scientific">Candidatus Zambryskibacteria bacterium CG10_big_fil_rev_8_21_14_0_10_42_12</name>
    <dbReference type="NCBI Taxonomy" id="1975115"/>
    <lineage>
        <taxon>Bacteria</taxon>
        <taxon>Candidatus Zambryskiibacteriota</taxon>
    </lineage>
</organism>
<evidence type="ECO:0000256" key="4">
    <source>
        <dbReference type="ARBA" id="ARBA00022679"/>
    </source>
</evidence>
<proteinExistence type="predicted"/>
<dbReference type="NCBIfam" id="TIGR00229">
    <property type="entry name" value="sensory_box"/>
    <property type="match status" value="1"/>
</dbReference>
<dbReference type="InterPro" id="IPR003661">
    <property type="entry name" value="HisK_dim/P_dom"/>
</dbReference>
<dbReference type="InterPro" id="IPR036890">
    <property type="entry name" value="HATPase_C_sf"/>
</dbReference>
<dbReference type="CDD" id="cd00130">
    <property type="entry name" value="PAS"/>
    <property type="match status" value="1"/>
</dbReference>
<dbReference type="SUPFAM" id="SSF55874">
    <property type="entry name" value="ATPase domain of HSP90 chaperone/DNA topoisomerase II/histidine kinase"/>
    <property type="match status" value="1"/>
</dbReference>
<reference evidence="8 9" key="1">
    <citation type="submission" date="2017-09" db="EMBL/GenBank/DDBJ databases">
        <title>Depth-based differentiation of microbial function through sediment-hosted aquifers and enrichment of novel symbionts in the deep terrestrial subsurface.</title>
        <authorList>
            <person name="Probst A.J."/>
            <person name="Ladd B."/>
            <person name="Jarett J.K."/>
            <person name="Geller-Mcgrath D.E."/>
            <person name="Sieber C.M."/>
            <person name="Emerson J.B."/>
            <person name="Anantharaman K."/>
            <person name="Thomas B.C."/>
            <person name="Malmstrom R."/>
            <person name="Stieglmeier M."/>
            <person name="Klingl A."/>
            <person name="Woyke T."/>
            <person name="Ryan C.M."/>
            <person name="Banfield J.F."/>
        </authorList>
    </citation>
    <scope>NUCLEOTIDE SEQUENCE [LARGE SCALE GENOMIC DNA]</scope>
    <source>
        <strain evidence="8">CG10_big_fil_rev_8_21_14_0_10_42_12</strain>
    </source>
</reference>
<dbReference type="AlphaFoldDB" id="A0A2H0QUG4"/>
<dbReference type="Gene3D" id="1.10.287.130">
    <property type="match status" value="1"/>
</dbReference>
<dbReference type="Pfam" id="PF02518">
    <property type="entry name" value="HATPase_c"/>
    <property type="match status" value="1"/>
</dbReference>
<evidence type="ECO:0000259" key="6">
    <source>
        <dbReference type="PROSITE" id="PS50109"/>
    </source>
</evidence>
<dbReference type="InterPro" id="IPR005467">
    <property type="entry name" value="His_kinase_dom"/>
</dbReference>
<dbReference type="InterPro" id="IPR003594">
    <property type="entry name" value="HATPase_dom"/>
</dbReference>
<dbReference type="InterPro" id="IPR013767">
    <property type="entry name" value="PAS_fold"/>
</dbReference>
<dbReference type="InterPro" id="IPR000014">
    <property type="entry name" value="PAS"/>
</dbReference>
<dbReference type="SMART" id="SM00091">
    <property type="entry name" value="PAS"/>
    <property type="match status" value="1"/>
</dbReference>
<evidence type="ECO:0000313" key="8">
    <source>
        <dbReference type="EMBL" id="PIR37920.1"/>
    </source>
</evidence>
<evidence type="ECO:0000256" key="1">
    <source>
        <dbReference type="ARBA" id="ARBA00000085"/>
    </source>
</evidence>
<dbReference type="PRINTS" id="PR00344">
    <property type="entry name" value="BCTRLSENSOR"/>
</dbReference>
<dbReference type="SMART" id="SM00387">
    <property type="entry name" value="HATPase_c"/>
    <property type="match status" value="1"/>
</dbReference>
<dbReference type="Gene3D" id="3.30.565.10">
    <property type="entry name" value="Histidine kinase-like ATPase, C-terminal domain"/>
    <property type="match status" value="1"/>
</dbReference>
<comment type="catalytic activity">
    <reaction evidence="1">
        <text>ATP + protein L-histidine = ADP + protein N-phospho-L-histidine.</text>
        <dbReference type="EC" id="2.7.13.3"/>
    </reaction>
</comment>
<evidence type="ECO:0000256" key="3">
    <source>
        <dbReference type="ARBA" id="ARBA00022553"/>
    </source>
</evidence>